<evidence type="ECO:0000256" key="1">
    <source>
        <dbReference type="SAM" id="MobiDB-lite"/>
    </source>
</evidence>
<proteinExistence type="predicted"/>
<evidence type="ECO:0000313" key="2">
    <source>
        <dbReference type="EMBL" id="KAK6626295.1"/>
    </source>
</evidence>
<organism evidence="2 3">
    <name type="scientific">Polyplax serrata</name>
    <name type="common">Common mouse louse</name>
    <dbReference type="NCBI Taxonomy" id="468196"/>
    <lineage>
        <taxon>Eukaryota</taxon>
        <taxon>Metazoa</taxon>
        <taxon>Ecdysozoa</taxon>
        <taxon>Arthropoda</taxon>
        <taxon>Hexapoda</taxon>
        <taxon>Insecta</taxon>
        <taxon>Pterygota</taxon>
        <taxon>Neoptera</taxon>
        <taxon>Paraneoptera</taxon>
        <taxon>Psocodea</taxon>
        <taxon>Troctomorpha</taxon>
        <taxon>Phthiraptera</taxon>
        <taxon>Anoplura</taxon>
        <taxon>Polyplacidae</taxon>
        <taxon>Polyplax</taxon>
    </lineage>
</organism>
<dbReference type="EMBL" id="JAWJWE010000037">
    <property type="protein sequence ID" value="KAK6626295.1"/>
    <property type="molecule type" value="Genomic_DNA"/>
</dbReference>
<comment type="caution">
    <text evidence="2">The sequence shown here is derived from an EMBL/GenBank/DDBJ whole genome shotgun (WGS) entry which is preliminary data.</text>
</comment>
<evidence type="ECO:0000313" key="3">
    <source>
        <dbReference type="Proteomes" id="UP001372834"/>
    </source>
</evidence>
<dbReference type="Proteomes" id="UP001372834">
    <property type="component" value="Unassembled WGS sequence"/>
</dbReference>
<dbReference type="AlphaFoldDB" id="A0AAN8PLN0"/>
<sequence>MSINWDTHHRVSPSIDSLRMNQRQGPVTRLPTAQPMQIPFPVYVGGINIVLSGTINDPR</sequence>
<reference evidence="2 3" key="1">
    <citation type="submission" date="2023-10" db="EMBL/GenBank/DDBJ databases">
        <title>Genomes of two closely related lineages of the louse Polyplax serrata with different host specificities.</title>
        <authorList>
            <person name="Martinu J."/>
            <person name="Tarabai H."/>
            <person name="Stefka J."/>
            <person name="Hypsa V."/>
        </authorList>
    </citation>
    <scope>NUCLEOTIDE SEQUENCE [LARGE SCALE GENOMIC DNA]</scope>
    <source>
        <strain evidence="2">HR10_N</strain>
    </source>
</reference>
<feature type="region of interest" description="Disordered" evidence="1">
    <location>
        <begin position="1"/>
        <end position="21"/>
    </location>
</feature>
<feature type="non-terminal residue" evidence="2">
    <location>
        <position position="59"/>
    </location>
</feature>
<protein>
    <submittedName>
        <fullName evidence="2">Uncharacterized protein</fullName>
    </submittedName>
</protein>
<gene>
    <name evidence="2" type="ORF">RUM43_006602</name>
</gene>
<accession>A0AAN8PLN0</accession>
<name>A0AAN8PLN0_POLSC</name>